<feature type="chain" id="PRO_5046414637" description="DUF1684 domain-containing protein" evidence="1">
    <location>
        <begin position="27"/>
        <end position="213"/>
    </location>
</feature>
<evidence type="ECO:0000256" key="1">
    <source>
        <dbReference type="SAM" id="SignalP"/>
    </source>
</evidence>
<dbReference type="PANTHER" id="PTHR41913:SF1">
    <property type="entry name" value="DUF1684 DOMAIN-CONTAINING PROTEIN"/>
    <property type="match status" value="1"/>
</dbReference>
<keyword evidence="1" id="KW-0732">Signal</keyword>
<dbReference type="RefSeq" id="WP_345027696.1">
    <property type="nucleotide sequence ID" value="NZ_BAABEY010000016.1"/>
</dbReference>
<evidence type="ECO:0000313" key="2">
    <source>
        <dbReference type="EMBL" id="GAA4436719.1"/>
    </source>
</evidence>
<comment type="caution">
    <text evidence="2">The sequence shown here is derived from an EMBL/GenBank/DDBJ whole genome shotgun (WGS) entry which is preliminary data.</text>
</comment>
<dbReference type="InterPro" id="IPR012467">
    <property type="entry name" value="DUF1684"/>
</dbReference>
<dbReference type="PANTHER" id="PTHR41913">
    <property type="entry name" value="DUF1684 DOMAIN-CONTAINING PROTEIN"/>
    <property type="match status" value="1"/>
</dbReference>
<evidence type="ECO:0008006" key="4">
    <source>
        <dbReference type="Google" id="ProtNLM"/>
    </source>
</evidence>
<dbReference type="Proteomes" id="UP001501508">
    <property type="component" value="Unassembled WGS sequence"/>
</dbReference>
<gene>
    <name evidence="2" type="ORF">GCM10023091_14940</name>
</gene>
<keyword evidence="3" id="KW-1185">Reference proteome</keyword>
<dbReference type="Pfam" id="PF07920">
    <property type="entry name" value="DUF1684"/>
    <property type="match status" value="1"/>
</dbReference>
<reference evidence="3" key="1">
    <citation type="journal article" date="2019" name="Int. J. Syst. Evol. Microbiol.">
        <title>The Global Catalogue of Microorganisms (GCM) 10K type strain sequencing project: providing services to taxonomists for standard genome sequencing and annotation.</title>
        <authorList>
            <consortium name="The Broad Institute Genomics Platform"/>
            <consortium name="The Broad Institute Genome Sequencing Center for Infectious Disease"/>
            <person name="Wu L."/>
            <person name="Ma J."/>
        </authorList>
    </citation>
    <scope>NUCLEOTIDE SEQUENCE [LARGE SCALE GENOMIC DNA]</scope>
    <source>
        <strain evidence="3">JCM 31920</strain>
    </source>
</reference>
<proteinExistence type="predicted"/>
<protein>
    <recommendedName>
        <fullName evidence="4">DUF1684 domain-containing protein</fullName>
    </recommendedName>
</protein>
<feature type="signal peptide" evidence="1">
    <location>
        <begin position="1"/>
        <end position="26"/>
    </location>
</feature>
<sequence length="213" mass="23793">MTRFFAGLHVITAFICCAAVTGTVQAQNRKAEIESFRKKQQATLTELEDSPLHPEDTASITYFPPEEDFAVMARIELLRGEKPFEMPAFDGSTKTFVRYAILHFQLKGKPHRLTAFRSGFGALAALQPTYFVPFRDETNAATTYGGGRYMDVAIPPGAENILLDFNKAYNPWCAYADGFRCPIPPAENTISQAVEAGERNYRGTRRSRNSAQH</sequence>
<accession>A0ABP8LUR2</accession>
<evidence type="ECO:0000313" key="3">
    <source>
        <dbReference type="Proteomes" id="UP001501508"/>
    </source>
</evidence>
<organism evidence="2 3">
    <name type="scientific">Ravibacter arvi</name>
    <dbReference type="NCBI Taxonomy" id="2051041"/>
    <lineage>
        <taxon>Bacteria</taxon>
        <taxon>Pseudomonadati</taxon>
        <taxon>Bacteroidota</taxon>
        <taxon>Cytophagia</taxon>
        <taxon>Cytophagales</taxon>
        <taxon>Spirosomataceae</taxon>
        <taxon>Ravibacter</taxon>
    </lineage>
</organism>
<dbReference type="EMBL" id="BAABEY010000016">
    <property type="protein sequence ID" value="GAA4436719.1"/>
    <property type="molecule type" value="Genomic_DNA"/>
</dbReference>
<name>A0ABP8LUR2_9BACT</name>